<dbReference type="EMBL" id="JAILSO010000028">
    <property type="protein sequence ID" value="MDE1478541.1"/>
    <property type="molecule type" value="Genomic_DNA"/>
</dbReference>
<accession>A0AAJ1N3N1</accession>
<keyword evidence="1 2" id="KW-0808">Transferase</keyword>
<protein>
    <submittedName>
        <fullName evidence="2">Glycosyltransferase</fullName>
        <ecNumber evidence="2">2.4.-.-</ecNumber>
    </submittedName>
</protein>
<dbReference type="GO" id="GO:0016757">
    <property type="term" value="F:glycosyltransferase activity"/>
    <property type="evidence" value="ECO:0007669"/>
    <property type="project" value="UniProtKB-KW"/>
</dbReference>
<organism evidence="2 3">
    <name type="scientific">Xenorhabdus bovienii</name>
    <name type="common">Xenorhabdus nematophila subsp. bovienii</name>
    <dbReference type="NCBI Taxonomy" id="40576"/>
    <lineage>
        <taxon>Bacteria</taxon>
        <taxon>Pseudomonadati</taxon>
        <taxon>Pseudomonadota</taxon>
        <taxon>Gammaproteobacteria</taxon>
        <taxon>Enterobacterales</taxon>
        <taxon>Morganellaceae</taxon>
        <taxon>Xenorhabdus</taxon>
    </lineage>
</organism>
<evidence type="ECO:0000313" key="2">
    <source>
        <dbReference type="EMBL" id="MDE1478541.1"/>
    </source>
</evidence>
<dbReference type="AlphaFoldDB" id="A0AAJ1N3N1"/>
<dbReference type="Gene3D" id="3.40.50.2000">
    <property type="entry name" value="Glycogen Phosphorylase B"/>
    <property type="match status" value="2"/>
</dbReference>
<reference evidence="2" key="1">
    <citation type="submission" date="2021-08" db="EMBL/GenBank/DDBJ databases">
        <authorList>
            <person name="Papudeshi B."/>
            <person name="Bashey-Visser F."/>
        </authorList>
    </citation>
    <scope>NUCLEOTIDE SEQUENCE</scope>
    <source>
        <strain evidence="2">MC_266_E_2016</strain>
    </source>
</reference>
<evidence type="ECO:0000256" key="1">
    <source>
        <dbReference type="ARBA" id="ARBA00022679"/>
    </source>
</evidence>
<evidence type="ECO:0000313" key="3">
    <source>
        <dbReference type="Proteomes" id="UP001222434"/>
    </source>
</evidence>
<reference evidence="2" key="2">
    <citation type="journal article" date="2022" name="J. Evol. Biol.">
        <title>Pre- and post-association barriers to host switching in sympatric mutualists.</title>
        <authorList>
            <person name="Dinges Z.M."/>
            <person name="Phillips R.K."/>
            <person name="Lively C.M."/>
            <person name="Bashey F."/>
        </authorList>
    </citation>
    <scope>NUCLEOTIDE SEQUENCE</scope>
    <source>
        <strain evidence="2">MC_266_E_2016</strain>
    </source>
</reference>
<gene>
    <name evidence="2" type="ORF">KKJ01_09925</name>
</gene>
<dbReference type="Pfam" id="PF13692">
    <property type="entry name" value="Glyco_trans_1_4"/>
    <property type="match status" value="1"/>
</dbReference>
<proteinExistence type="predicted"/>
<comment type="caution">
    <text evidence="2">The sequence shown here is derived from an EMBL/GenBank/DDBJ whole genome shotgun (WGS) entry which is preliminary data.</text>
</comment>
<dbReference type="SUPFAM" id="SSF53756">
    <property type="entry name" value="UDP-Glycosyltransferase/glycogen phosphorylase"/>
    <property type="match status" value="1"/>
</dbReference>
<keyword evidence="2" id="KW-0328">Glycosyltransferase</keyword>
<dbReference type="PANTHER" id="PTHR46401:SF2">
    <property type="entry name" value="GLYCOSYLTRANSFERASE WBBK-RELATED"/>
    <property type="match status" value="1"/>
</dbReference>
<dbReference type="RefSeq" id="WP_274712479.1">
    <property type="nucleotide sequence ID" value="NZ_JAILSO010000028.1"/>
</dbReference>
<dbReference type="PANTHER" id="PTHR46401">
    <property type="entry name" value="GLYCOSYLTRANSFERASE WBBK-RELATED"/>
    <property type="match status" value="1"/>
</dbReference>
<dbReference type="Proteomes" id="UP001222434">
    <property type="component" value="Unassembled WGS sequence"/>
</dbReference>
<sequence>MKKILIVTDISLSDSYNAGNKNGLLSLCAFLNNTGNCIVDILNFHHSKPSARLRLEYNIFHYPDFYNLLYRKFIEKLGTKSKLINYKNSYFRKLILKKLLKWNYDIVIIEYLENHHLVNICRKYSKRVICDLHDVMYLRRESFISNGVLPSHENLNITLDEEANAISKFDAVIAVENSEKNFIEKLGLNTRVILCKRIPTKIIEHQTLTPDISESIIGFIGSAAEFNYSTILDFIENVWNNGLFREDYKLIIAGAVCERLEKNNTKIQGKYQILGKIPDVSNFYSLIHASINPVWSGSGFKTKNAESLSYGVPVITSNNGIKGLEDISGQYCKIIEKNDISEWKNNLLDIFNEYKNKRNLKELCANHFKEILSEENCFNELREYLK</sequence>
<dbReference type="EC" id="2.4.-.-" evidence="2"/>
<name>A0AAJ1N3N1_XENBV</name>